<name>A0A7C0ZH18_UNCW3</name>
<gene>
    <name evidence="1" type="ORF">ENF18_00255</name>
</gene>
<sequence>MILVLASGCSSGPGVRLGSTYFPLYEGARWIYSVSSGGTAEILMEGQGDSTYHTAINGVPYLFQRLPDGIYNIKDEYQTINGEKIEFGTFYEFYLPDPPIDGTVVEDSILSTKFYYGDTLRFLFKYRIGVYYTGNMKVGDNLFHEVYRVTRMEIRNSDTLTTTEWYAPEIGLIKREEGEDIWEIREWLLP</sequence>
<proteinExistence type="predicted"/>
<accession>A0A7C0ZH18</accession>
<protein>
    <submittedName>
        <fullName evidence="1">Uncharacterized protein</fullName>
    </submittedName>
</protein>
<evidence type="ECO:0000313" key="1">
    <source>
        <dbReference type="EMBL" id="HDI82205.1"/>
    </source>
</evidence>
<comment type="caution">
    <text evidence="1">The sequence shown here is derived from an EMBL/GenBank/DDBJ whole genome shotgun (WGS) entry which is preliminary data.</text>
</comment>
<dbReference type="Proteomes" id="UP000885847">
    <property type="component" value="Unassembled WGS sequence"/>
</dbReference>
<reference evidence="1" key="1">
    <citation type="journal article" date="2020" name="mSystems">
        <title>Genome- and Community-Level Interaction Insights into Carbon Utilization and Element Cycling Functions of Hydrothermarchaeota in Hydrothermal Sediment.</title>
        <authorList>
            <person name="Zhou Z."/>
            <person name="Liu Y."/>
            <person name="Xu W."/>
            <person name="Pan J."/>
            <person name="Luo Z.H."/>
            <person name="Li M."/>
        </authorList>
    </citation>
    <scope>NUCLEOTIDE SEQUENCE [LARGE SCALE GENOMIC DNA]</scope>
    <source>
        <strain evidence="1">HyVt-102</strain>
    </source>
</reference>
<dbReference type="AlphaFoldDB" id="A0A7C0ZH18"/>
<dbReference type="EMBL" id="DQWE01000012">
    <property type="protein sequence ID" value="HDI82205.1"/>
    <property type="molecule type" value="Genomic_DNA"/>
</dbReference>
<organism evidence="1">
    <name type="scientific">candidate division WOR-3 bacterium</name>
    <dbReference type="NCBI Taxonomy" id="2052148"/>
    <lineage>
        <taxon>Bacteria</taxon>
        <taxon>Bacteria division WOR-3</taxon>
    </lineage>
</organism>